<dbReference type="PANTHER" id="PTHR30489:SF0">
    <property type="entry name" value="LIPOPROTEIN-RELEASING SYSTEM TRANSMEMBRANE PROTEIN LOLE"/>
    <property type="match status" value="1"/>
</dbReference>
<evidence type="ECO:0000256" key="4">
    <source>
        <dbReference type="ARBA" id="ARBA00022692"/>
    </source>
</evidence>
<evidence type="ECO:0000256" key="6">
    <source>
        <dbReference type="ARBA" id="ARBA00023136"/>
    </source>
</evidence>
<dbReference type="GO" id="GO:0098797">
    <property type="term" value="C:plasma membrane protein complex"/>
    <property type="evidence" value="ECO:0007669"/>
    <property type="project" value="TreeGrafter"/>
</dbReference>
<feature type="transmembrane region" description="Helical" evidence="8">
    <location>
        <begin position="254"/>
        <end position="280"/>
    </location>
</feature>
<dbReference type="RefSeq" id="WP_147705507.1">
    <property type="nucleotide sequence ID" value="NZ_VDUY01000007.1"/>
</dbReference>
<dbReference type="Pfam" id="PF12704">
    <property type="entry name" value="MacB_PCD"/>
    <property type="match status" value="1"/>
</dbReference>
<sequence length="868" mass="88998">MSTGLQAWLWRAQLRAQPGRLAAAAASIAIGVALALAIHLVNRSALDEFDAALATVNGDAQARIESRTGNLDETLWPRIAAAPEIAAASPVIEASFAVSGADEGLRLRVVGIDPMRAARVTPALLPSVSEGGAGTDLFADDAIFLSRRALELSGRQAGDRLALDTPSGPIELRIAGTLERAPAGVALAVMDIGTMQWRLGWLGRLSRIELRLAAGITPAMLSEPQALGLPADAVVTTPDASRQRMSNLSRAYRVNLTVLALVALFTGGFIVHSAIALAVARERSRLALLAVLGAGRGLLMRQVLGLGLLPGLAGTLLGLAGGVAGARLLLAAVGGDLGGGYFAGSSPALAVDAGALAGFGLAGVATALAGSLAAARRIVRQPPARALREGGGDELPAGRWPAALPIALFAGGALLLAAPPVRELPIPAYATIALWLVAGIALLPRALALARGPLERDASARAGPAAWLAAQRVAASPGASGAALGGIVASVALASAMAIMVASFRTSVDAWLHNVLPADLYGRIDNPGPLDGIDPAAQARIAAIPGVARAEFLHAARLVLDPGRPPVALLARPIDANDPQRRLPLTGQSLQAPAGATPIWVSEAVVDLYGWRPGSLIALPLPPAAGPGGARLSAESAASDPGTREPGAAQPRFFVAGVWRDYARQHGAIAIDLQAWQALAGEARVTDLSVWLAPGASDAAVAERIRQAMADGPALQLRGAAELRALSLTIFDRSFAATWALEAVAIVVALFGVAAAWSTEAIARRREFGMLRHLGVRPSAIVAQFALEAGILVAAAVCWGIALGVAIALVLVHWVNPQSFHWTMDIDWPVTQLAAGACAMIVLAVAVAALAARQASSASPIRAVREDW</sequence>
<reference evidence="11 12" key="1">
    <citation type="submission" date="2019-06" db="EMBL/GenBank/DDBJ databases">
        <title>Quisquiliibacterium sp. nov., isolated from a maize field.</title>
        <authorList>
            <person name="Lin S.-Y."/>
            <person name="Tsai C.-F."/>
            <person name="Young C.-C."/>
        </authorList>
    </citation>
    <scope>NUCLEOTIDE SEQUENCE [LARGE SCALE GENOMIC DNA]</scope>
    <source>
        <strain evidence="11 12">CC-CFT501</strain>
    </source>
</reference>
<feature type="domain" description="ABC3 transporter permease C-terminal" evidence="9">
    <location>
        <begin position="258"/>
        <end position="383"/>
    </location>
</feature>
<feature type="transmembrane region" description="Helical" evidence="8">
    <location>
        <begin position="355"/>
        <end position="379"/>
    </location>
</feature>
<keyword evidence="12" id="KW-1185">Reference proteome</keyword>
<feature type="transmembrane region" description="Helical" evidence="8">
    <location>
        <begin position="739"/>
        <end position="759"/>
    </location>
</feature>
<evidence type="ECO:0000256" key="1">
    <source>
        <dbReference type="ARBA" id="ARBA00004651"/>
    </source>
</evidence>
<evidence type="ECO:0000256" key="2">
    <source>
        <dbReference type="ARBA" id="ARBA00005236"/>
    </source>
</evidence>
<name>A0A5C8NTA3_9BURK</name>
<dbReference type="OrthoDB" id="5291724at2"/>
<evidence type="ECO:0000313" key="11">
    <source>
        <dbReference type="EMBL" id="TXL63813.1"/>
    </source>
</evidence>
<feature type="domain" description="ABC3 transporter permease C-terminal" evidence="9">
    <location>
        <begin position="743"/>
        <end position="860"/>
    </location>
</feature>
<dbReference type="InterPro" id="IPR051447">
    <property type="entry name" value="Lipoprotein-release_system"/>
</dbReference>
<evidence type="ECO:0000259" key="10">
    <source>
        <dbReference type="Pfam" id="PF12704"/>
    </source>
</evidence>
<feature type="transmembrane region" description="Helical" evidence="8">
    <location>
        <begin position="424"/>
        <end position="443"/>
    </location>
</feature>
<keyword evidence="6 8" id="KW-0472">Membrane</keyword>
<feature type="transmembrane region" description="Helical" evidence="8">
    <location>
        <begin position="400"/>
        <end position="418"/>
    </location>
</feature>
<organism evidence="11 12">
    <name type="scientific">Zeimonas arvi</name>
    <dbReference type="NCBI Taxonomy" id="2498847"/>
    <lineage>
        <taxon>Bacteria</taxon>
        <taxon>Pseudomonadati</taxon>
        <taxon>Pseudomonadota</taxon>
        <taxon>Betaproteobacteria</taxon>
        <taxon>Burkholderiales</taxon>
        <taxon>Burkholderiaceae</taxon>
        <taxon>Zeimonas</taxon>
    </lineage>
</organism>
<dbReference type="GO" id="GO:0044874">
    <property type="term" value="P:lipoprotein localization to outer membrane"/>
    <property type="evidence" value="ECO:0007669"/>
    <property type="project" value="TreeGrafter"/>
</dbReference>
<comment type="subcellular location">
    <subcellularLocation>
        <location evidence="1">Cell membrane</location>
        <topology evidence="1">Multi-pass membrane protein</topology>
    </subcellularLocation>
</comment>
<comment type="similarity">
    <text evidence="2">Belongs to the ABC-4 integral membrane protein family. LolC/E subfamily.</text>
</comment>
<feature type="transmembrane region" description="Helical" evidence="8">
    <location>
        <begin position="20"/>
        <end position="41"/>
    </location>
</feature>
<evidence type="ECO:0000256" key="7">
    <source>
        <dbReference type="SAM" id="MobiDB-lite"/>
    </source>
</evidence>
<protein>
    <submittedName>
        <fullName evidence="11">FtsX-like permease family protein</fullName>
    </submittedName>
</protein>
<proteinExistence type="inferred from homology"/>
<dbReference type="InterPro" id="IPR025857">
    <property type="entry name" value="MacB_PCD"/>
</dbReference>
<dbReference type="Pfam" id="PF02687">
    <property type="entry name" value="FtsX"/>
    <property type="match status" value="2"/>
</dbReference>
<evidence type="ECO:0000256" key="5">
    <source>
        <dbReference type="ARBA" id="ARBA00022989"/>
    </source>
</evidence>
<dbReference type="EMBL" id="VDUY01000007">
    <property type="protein sequence ID" value="TXL63813.1"/>
    <property type="molecule type" value="Genomic_DNA"/>
</dbReference>
<keyword evidence="4 8" id="KW-0812">Transmembrane</keyword>
<evidence type="ECO:0000259" key="9">
    <source>
        <dbReference type="Pfam" id="PF02687"/>
    </source>
</evidence>
<evidence type="ECO:0000256" key="3">
    <source>
        <dbReference type="ARBA" id="ARBA00022475"/>
    </source>
</evidence>
<comment type="caution">
    <text evidence="11">The sequence shown here is derived from an EMBL/GenBank/DDBJ whole genome shotgun (WGS) entry which is preliminary data.</text>
</comment>
<dbReference type="InterPro" id="IPR003838">
    <property type="entry name" value="ABC3_permease_C"/>
</dbReference>
<dbReference type="AlphaFoldDB" id="A0A5C8NTA3"/>
<keyword evidence="5 8" id="KW-1133">Transmembrane helix</keyword>
<feature type="transmembrane region" description="Helical" evidence="8">
    <location>
        <begin position="482"/>
        <end position="504"/>
    </location>
</feature>
<evidence type="ECO:0000313" key="12">
    <source>
        <dbReference type="Proteomes" id="UP000321548"/>
    </source>
</evidence>
<feature type="transmembrane region" description="Helical" evidence="8">
    <location>
        <begin position="833"/>
        <end position="852"/>
    </location>
</feature>
<dbReference type="Proteomes" id="UP000321548">
    <property type="component" value="Unassembled WGS sequence"/>
</dbReference>
<feature type="transmembrane region" description="Helical" evidence="8">
    <location>
        <begin position="780"/>
        <end position="813"/>
    </location>
</feature>
<keyword evidence="3" id="KW-1003">Cell membrane</keyword>
<feature type="region of interest" description="Disordered" evidence="7">
    <location>
        <begin position="628"/>
        <end position="648"/>
    </location>
</feature>
<dbReference type="PANTHER" id="PTHR30489">
    <property type="entry name" value="LIPOPROTEIN-RELEASING SYSTEM TRANSMEMBRANE PROTEIN LOLE"/>
    <property type="match status" value="1"/>
</dbReference>
<evidence type="ECO:0000256" key="8">
    <source>
        <dbReference type="SAM" id="Phobius"/>
    </source>
</evidence>
<gene>
    <name evidence="11" type="ORF">FHP08_16075</name>
</gene>
<feature type="domain" description="MacB-like periplasmic core" evidence="10">
    <location>
        <begin position="23"/>
        <end position="221"/>
    </location>
</feature>
<accession>A0A5C8NTA3</accession>